<dbReference type="EMBL" id="QBIY01013046">
    <property type="protein sequence ID" value="RXN12485.1"/>
    <property type="molecule type" value="Genomic_DNA"/>
</dbReference>
<proteinExistence type="predicted"/>
<dbReference type="Proteomes" id="UP000290572">
    <property type="component" value="Unassembled WGS sequence"/>
</dbReference>
<dbReference type="AlphaFoldDB" id="A0A498M4A7"/>
<keyword evidence="2" id="KW-1185">Reference proteome</keyword>
<gene>
    <name evidence="1" type="ORF">ROHU_010066</name>
</gene>
<accession>A0A498M4A7</accession>
<reference evidence="1 2" key="1">
    <citation type="submission" date="2018-03" db="EMBL/GenBank/DDBJ databases">
        <title>Draft genome sequence of Rohu Carp (Labeo rohita).</title>
        <authorList>
            <person name="Das P."/>
            <person name="Kushwaha B."/>
            <person name="Joshi C.G."/>
            <person name="Kumar D."/>
            <person name="Nagpure N.S."/>
            <person name="Sahoo L."/>
            <person name="Das S.P."/>
            <person name="Bit A."/>
            <person name="Patnaik S."/>
            <person name="Meher P.K."/>
            <person name="Jayasankar P."/>
            <person name="Koringa P.G."/>
            <person name="Patel N.V."/>
            <person name="Hinsu A.T."/>
            <person name="Kumar R."/>
            <person name="Pandey M."/>
            <person name="Agarwal S."/>
            <person name="Srivastava S."/>
            <person name="Singh M."/>
            <person name="Iquebal M.A."/>
            <person name="Jaiswal S."/>
            <person name="Angadi U.B."/>
            <person name="Kumar N."/>
            <person name="Raza M."/>
            <person name="Shah T.M."/>
            <person name="Rai A."/>
            <person name="Jena J.K."/>
        </authorList>
    </citation>
    <scope>NUCLEOTIDE SEQUENCE [LARGE SCALE GENOMIC DNA]</scope>
    <source>
        <strain evidence="1">DASCIFA01</strain>
        <tissue evidence="1">Testis</tissue>
    </source>
</reference>
<evidence type="ECO:0000313" key="2">
    <source>
        <dbReference type="Proteomes" id="UP000290572"/>
    </source>
</evidence>
<organism evidence="1 2">
    <name type="scientific">Labeo rohita</name>
    <name type="common">Indian major carp</name>
    <name type="synonym">Cyprinus rohita</name>
    <dbReference type="NCBI Taxonomy" id="84645"/>
    <lineage>
        <taxon>Eukaryota</taxon>
        <taxon>Metazoa</taxon>
        <taxon>Chordata</taxon>
        <taxon>Craniata</taxon>
        <taxon>Vertebrata</taxon>
        <taxon>Euteleostomi</taxon>
        <taxon>Actinopterygii</taxon>
        <taxon>Neopterygii</taxon>
        <taxon>Teleostei</taxon>
        <taxon>Ostariophysi</taxon>
        <taxon>Cypriniformes</taxon>
        <taxon>Cyprinidae</taxon>
        <taxon>Labeoninae</taxon>
        <taxon>Labeonini</taxon>
        <taxon>Labeo</taxon>
    </lineage>
</organism>
<evidence type="ECO:0000313" key="1">
    <source>
        <dbReference type="EMBL" id="RXN12485.1"/>
    </source>
</evidence>
<comment type="caution">
    <text evidence="1">The sequence shown here is derived from an EMBL/GenBank/DDBJ whole genome shotgun (WGS) entry which is preliminary data.</text>
</comment>
<name>A0A498M4A7_LABRO</name>
<sequence>MADPARVYENFIFLQRRPALTMFCYERVFHSPVGAQLSSACFDWRRILEAGLTVALAARFRWDRTTGQMRNCFHLETQGEKEG</sequence>
<protein>
    <submittedName>
        <fullName evidence="1">Uncharacterized protein</fullName>
    </submittedName>
</protein>